<dbReference type="AlphaFoldDB" id="A0A8R7QF04"/>
<dbReference type="Proteomes" id="UP000015106">
    <property type="component" value="Chromosome 5"/>
</dbReference>
<name>A0A8R7QF04_TRIUA</name>
<dbReference type="EnsemblPlants" id="TuG1812G0500002281.01.T04">
    <property type="protein sequence ID" value="TuG1812G0500002281.01.T04.cds349919"/>
    <property type="gene ID" value="TuG1812G0500002281.01"/>
</dbReference>
<proteinExistence type="predicted"/>
<sequence>MIACVSISFALFKASYYGKVNTAYLIWSLPTISLISTDLLSDRYQRSWSPRLPRRIPHPKWTRIR</sequence>
<reference evidence="1" key="3">
    <citation type="submission" date="2022-06" db="UniProtKB">
        <authorList>
            <consortium name="EnsemblPlants"/>
        </authorList>
    </citation>
    <scope>IDENTIFICATION</scope>
</reference>
<evidence type="ECO:0000313" key="2">
    <source>
        <dbReference type="Proteomes" id="UP000015106"/>
    </source>
</evidence>
<keyword evidence="2" id="KW-1185">Reference proteome</keyword>
<accession>A0A8R7QF04</accession>
<dbReference type="Gramene" id="TuG1812G0500002281.01.T04">
    <property type="protein sequence ID" value="TuG1812G0500002281.01.T04.cds349919"/>
    <property type="gene ID" value="TuG1812G0500002281.01"/>
</dbReference>
<reference evidence="1" key="2">
    <citation type="submission" date="2018-03" db="EMBL/GenBank/DDBJ databases">
        <title>The Triticum urartu genome reveals the dynamic nature of wheat genome evolution.</title>
        <authorList>
            <person name="Ling H."/>
            <person name="Ma B."/>
            <person name="Shi X."/>
            <person name="Liu H."/>
            <person name="Dong L."/>
            <person name="Sun H."/>
            <person name="Cao Y."/>
            <person name="Gao Q."/>
            <person name="Zheng S."/>
            <person name="Li Y."/>
            <person name="Yu Y."/>
            <person name="Du H."/>
            <person name="Qi M."/>
            <person name="Li Y."/>
            <person name="Yu H."/>
            <person name="Cui Y."/>
            <person name="Wang N."/>
            <person name="Chen C."/>
            <person name="Wu H."/>
            <person name="Zhao Y."/>
            <person name="Zhang J."/>
            <person name="Li Y."/>
            <person name="Zhou W."/>
            <person name="Zhang B."/>
            <person name="Hu W."/>
            <person name="Eijk M."/>
            <person name="Tang J."/>
            <person name="Witsenboer H."/>
            <person name="Zhao S."/>
            <person name="Li Z."/>
            <person name="Zhang A."/>
            <person name="Wang D."/>
            <person name="Liang C."/>
        </authorList>
    </citation>
    <scope>NUCLEOTIDE SEQUENCE [LARGE SCALE GENOMIC DNA]</scope>
    <source>
        <strain evidence="1">cv. G1812</strain>
    </source>
</reference>
<evidence type="ECO:0000313" key="1">
    <source>
        <dbReference type="EnsemblPlants" id="TuG1812G0500002281.01.T04.cds349919"/>
    </source>
</evidence>
<gene>
    <name evidence="1" type="primary">LOC125509201</name>
</gene>
<protein>
    <submittedName>
        <fullName evidence="1">Uncharacterized protein</fullName>
    </submittedName>
</protein>
<reference evidence="2" key="1">
    <citation type="journal article" date="2013" name="Nature">
        <title>Draft genome of the wheat A-genome progenitor Triticum urartu.</title>
        <authorList>
            <person name="Ling H.Q."/>
            <person name="Zhao S."/>
            <person name="Liu D."/>
            <person name="Wang J."/>
            <person name="Sun H."/>
            <person name="Zhang C."/>
            <person name="Fan H."/>
            <person name="Li D."/>
            <person name="Dong L."/>
            <person name="Tao Y."/>
            <person name="Gao C."/>
            <person name="Wu H."/>
            <person name="Li Y."/>
            <person name="Cui Y."/>
            <person name="Guo X."/>
            <person name="Zheng S."/>
            <person name="Wang B."/>
            <person name="Yu K."/>
            <person name="Liang Q."/>
            <person name="Yang W."/>
            <person name="Lou X."/>
            <person name="Chen J."/>
            <person name="Feng M."/>
            <person name="Jian J."/>
            <person name="Zhang X."/>
            <person name="Luo G."/>
            <person name="Jiang Y."/>
            <person name="Liu J."/>
            <person name="Wang Z."/>
            <person name="Sha Y."/>
            <person name="Zhang B."/>
            <person name="Wu H."/>
            <person name="Tang D."/>
            <person name="Shen Q."/>
            <person name="Xue P."/>
            <person name="Zou S."/>
            <person name="Wang X."/>
            <person name="Liu X."/>
            <person name="Wang F."/>
            <person name="Yang Y."/>
            <person name="An X."/>
            <person name="Dong Z."/>
            <person name="Zhang K."/>
            <person name="Zhang X."/>
            <person name="Luo M.C."/>
            <person name="Dvorak J."/>
            <person name="Tong Y."/>
            <person name="Wang J."/>
            <person name="Yang H."/>
            <person name="Li Z."/>
            <person name="Wang D."/>
            <person name="Zhang A."/>
            <person name="Wang J."/>
        </authorList>
    </citation>
    <scope>NUCLEOTIDE SEQUENCE</scope>
    <source>
        <strain evidence="2">cv. G1812</strain>
    </source>
</reference>
<organism evidence="1 2">
    <name type="scientific">Triticum urartu</name>
    <name type="common">Red wild einkorn</name>
    <name type="synonym">Crithodium urartu</name>
    <dbReference type="NCBI Taxonomy" id="4572"/>
    <lineage>
        <taxon>Eukaryota</taxon>
        <taxon>Viridiplantae</taxon>
        <taxon>Streptophyta</taxon>
        <taxon>Embryophyta</taxon>
        <taxon>Tracheophyta</taxon>
        <taxon>Spermatophyta</taxon>
        <taxon>Magnoliopsida</taxon>
        <taxon>Liliopsida</taxon>
        <taxon>Poales</taxon>
        <taxon>Poaceae</taxon>
        <taxon>BOP clade</taxon>
        <taxon>Pooideae</taxon>
        <taxon>Triticodae</taxon>
        <taxon>Triticeae</taxon>
        <taxon>Triticinae</taxon>
        <taxon>Triticum</taxon>
    </lineage>
</organism>